<feature type="signal peptide" evidence="1">
    <location>
        <begin position="1"/>
        <end position="19"/>
    </location>
</feature>
<feature type="chain" id="PRO_5046966790" evidence="1">
    <location>
        <begin position="20"/>
        <end position="203"/>
    </location>
</feature>
<name>A0ABN8MZF0_9CNID</name>
<dbReference type="Proteomes" id="UP001159405">
    <property type="component" value="Unassembled WGS sequence"/>
</dbReference>
<comment type="caution">
    <text evidence="2">The sequence shown here is derived from an EMBL/GenBank/DDBJ whole genome shotgun (WGS) entry which is preliminary data.</text>
</comment>
<keyword evidence="3" id="KW-1185">Reference proteome</keyword>
<organism evidence="2 3">
    <name type="scientific">Porites lobata</name>
    <dbReference type="NCBI Taxonomy" id="104759"/>
    <lineage>
        <taxon>Eukaryota</taxon>
        <taxon>Metazoa</taxon>
        <taxon>Cnidaria</taxon>
        <taxon>Anthozoa</taxon>
        <taxon>Hexacorallia</taxon>
        <taxon>Scleractinia</taxon>
        <taxon>Fungiina</taxon>
        <taxon>Poritidae</taxon>
        <taxon>Porites</taxon>
    </lineage>
</organism>
<keyword evidence="1" id="KW-0732">Signal</keyword>
<reference evidence="2 3" key="1">
    <citation type="submission" date="2022-05" db="EMBL/GenBank/DDBJ databases">
        <authorList>
            <consortium name="Genoscope - CEA"/>
            <person name="William W."/>
        </authorList>
    </citation>
    <scope>NUCLEOTIDE SEQUENCE [LARGE SCALE GENOMIC DNA]</scope>
</reference>
<dbReference type="EMBL" id="CALNXK010000007">
    <property type="protein sequence ID" value="CAH3039285.1"/>
    <property type="molecule type" value="Genomic_DNA"/>
</dbReference>
<evidence type="ECO:0000313" key="2">
    <source>
        <dbReference type="EMBL" id="CAH3039285.1"/>
    </source>
</evidence>
<evidence type="ECO:0000256" key="1">
    <source>
        <dbReference type="SAM" id="SignalP"/>
    </source>
</evidence>
<protein>
    <submittedName>
        <fullName evidence="2">Uncharacterized protein</fullName>
    </submittedName>
</protein>
<gene>
    <name evidence="2" type="ORF">PLOB_00042604</name>
</gene>
<accession>A0ABN8MZF0</accession>
<evidence type="ECO:0000313" key="3">
    <source>
        <dbReference type="Proteomes" id="UP001159405"/>
    </source>
</evidence>
<proteinExistence type="predicted"/>
<sequence length="203" mass="21984">MNFLVTIVVVVTGIEGVFAVSCYTCQPSYANMAVSLSKGNLSGLDLCNNPTDSLDCCRDPDMAGHADSCYKASVTFKVNMSHINMTNIDQFTYHILDCAVKSKCSQLKNLICRTTSIQRMFPDFKLSQCDVSCCEEGLCNNPSGPSPPANPLTTSVKRRCKNPLALQGISSSDSYLLSTLTSAKGASLRIILSLTAMTYMNFV</sequence>